<gene>
    <name evidence="11" type="ORF">AAW51_1010</name>
</gene>
<feature type="transmembrane region" description="Helical" evidence="9">
    <location>
        <begin position="125"/>
        <end position="146"/>
    </location>
</feature>
<comment type="similarity">
    <text evidence="8 9">Belongs to the TRAP transporter small permease family.</text>
</comment>
<feature type="domain" description="Tripartite ATP-independent periplasmic transporters DctQ component" evidence="10">
    <location>
        <begin position="24"/>
        <end position="154"/>
    </location>
</feature>
<keyword evidence="4 9" id="KW-0997">Cell inner membrane</keyword>
<keyword evidence="3" id="KW-1003">Cell membrane</keyword>
<dbReference type="InterPro" id="IPR055348">
    <property type="entry name" value="DctQ"/>
</dbReference>
<comment type="function">
    <text evidence="9">Part of the tripartite ATP-independent periplasmic (TRAP) transport system.</text>
</comment>
<keyword evidence="7 9" id="KW-0472">Membrane</keyword>
<dbReference type="GO" id="GO:0005886">
    <property type="term" value="C:plasma membrane"/>
    <property type="evidence" value="ECO:0007669"/>
    <property type="project" value="UniProtKB-SubCell"/>
</dbReference>
<organism evidence="11 12">
    <name type="scientific">Caldimonas brevitalea</name>
    <dbReference type="NCBI Taxonomy" id="413882"/>
    <lineage>
        <taxon>Bacteria</taxon>
        <taxon>Pseudomonadati</taxon>
        <taxon>Pseudomonadota</taxon>
        <taxon>Betaproteobacteria</taxon>
        <taxon>Burkholderiales</taxon>
        <taxon>Sphaerotilaceae</taxon>
        <taxon>Caldimonas</taxon>
    </lineage>
</organism>
<dbReference type="InterPro" id="IPR007387">
    <property type="entry name" value="TRAP_DctQ"/>
</dbReference>
<sequence>MAALMHRTALVFALAGGGAACAVALLTTASIVGRVGWSAPIAGDVELTQFGTALCISLCLPWCQLRSANIIVDFFTARASSRVQRRLDALGALLLSVMMALLAWRTAAGAVAVREAHETSMILGLPMWAVYAVLAPGFALTVVVALRQAWAAWRGQTWPEVSA</sequence>
<evidence type="ECO:0000256" key="5">
    <source>
        <dbReference type="ARBA" id="ARBA00022692"/>
    </source>
</evidence>
<dbReference type="Proteomes" id="UP000035352">
    <property type="component" value="Chromosome"/>
</dbReference>
<feature type="transmembrane region" description="Helical" evidence="9">
    <location>
        <begin position="89"/>
        <end position="113"/>
    </location>
</feature>
<protein>
    <recommendedName>
        <fullName evidence="9">TRAP transporter small permease protein</fullName>
    </recommendedName>
</protein>
<evidence type="ECO:0000259" key="10">
    <source>
        <dbReference type="Pfam" id="PF04290"/>
    </source>
</evidence>
<evidence type="ECO:0000256" key="2">
    <source>
        <dbReference type="ARBA" id="ARBA00022448"/>
    </source>
</evidence>
<evidence type="ECO:0000256" key="1">
    <source>
        <dbReference type="ARBA" id="ARBA00004429"/>
    </source>
</evidence>
<dbReference type="STRING" id="413882.AAW51_1010"/>
<comment type="subcellular location">
    <subcellularLocation>
        <location evidence="1 9">Cell inner membrane</location>
        <topology evidence="1 9">Multi-pass membrane protein</topology>
    </subcellularLocation>
</comment>
<dbReference type="PANTHER" id="PTHR35011:SF10">
    <property type="entry name" value="TRAP TRANSPORTER SMALL PERMEASE PROTEIN"/>
    <property type="match status" value="1"/>
</dbReference>
<keyword evidence="12" id="KW-1185">Reference proteome</keyword>
<dbReference type="Pfam" id="PF04290">
    <property type="entry name" value="DctQ"/>
    <property type="match status" value="1"/>
</dbReference>
<dbReference type="AlphaFoldDB" id="A0A0G3BJX2"/>
<dbReference type="EMBL" id="CP011371">
    <property type="protein sequence ID" value="AKJ27701.1"/>
    <property type="molecule type" value="Genomic_DNA"/>
</dbReference>
<evidence type="ECO:0000256" key="3">
    <source>
        <dbReference type="ARBA" id="ARBA00022475"/>
    </source>
</evidence>
<comment type="subunit">
    <text evidence="9">The complex comprises the extracytoplasmic solute receptor protein and the two transmembrane proteins.</text>
</comment>
<dbReference type="PANTHER" id="PTHR35011">
    <property type="entry name" value="2,3-DIKETO-L-GULONATE TRAP TRANSPORTER SMALL PERMEASE PROTEIN YIAM"/>
    <property type="match status" value="1"/>
</dbReference>
<dbReference type="GO" id="GO:0015740">
    <property type="term" value="P:C4-dicarboxylate transport"/>
    <property type="evidence" value="ECO:0007669"/>
    <property type="project" value="TreeGrafter"/>
</dbReference>
<dbReference type="PROSITE" id="PS51257">
    <property type="entry name" value="PROKAR_LIPOPROTEIN"/>
    <property type="match status" value="1"/>
</dbReference>
<proteinExistence type="inferred from homology"/>
<dbReference type="GO" id="GO:0022857">
    <property type="term" value="F:transmembrane transporter activity"/>
    <property type="evidence" value="ECO:0007669"/>
    <property type="project" value="UniProtKB-UniRule"/>
</dbReference>
<accession>A0A0G3BJX2</accession>
<evidence type="ECO:0000256" key="6">
    <source>
        <dbReference type="ARBA" id="ARBA00022989"/>
    </source>
</evidence>
<keyword evidence="5 9" id="KW-0812">Transmembrane</keyword>
<evidence type="ECO:0000313" key="11">
    <source>
        <dbReference type="EMBL" id="AKJ27701.1"/>
    </source>
</evidence>
<evidence type="ECO:0000256" key="8">
    <source>
        <dbReference type="ARBA" id="ARBA00038436"/>
    </source>
</evidence>
<evidence type="ECO:0000256" key="4">
    <source>
        <dbReference type="ARBA" id="ARBA00022519"/>
    </source>
</evidence>
<keyword evidence="2 9" id="KW-0813">Transport</keyword>
<reference evidence="11 12" key="1">
    <citation type="submission" date="2015-05" db="EMBL/GenBank/DDBJ databases">
        <authorList>
            <person name="Tang B."/>
            <person name="Yu Y."/>
        </authorList>
    </citation>
    <scope>NUCLEOTIDE SEQUENCE [LARGE SCALE GENOMIC DNA]</scope>
    <source>
        <strain evidence="11 12">DSM 7029</strain>
    </source>
</reference>
<evidence type="ECO:0000256" key="9">
    <source>
        <dbReference type="RuleBase" id="RU369079"/>
    </source>
</evidence>
<dbReference type="KEGG" id="pbh:AAW51_1010"/>
<keyword evidence="6 9" id="KW-1133">Transmembrane helix</keyword>
<evidence type="ECO:0000313" key="12">
    <source>
        <dbReference type="Proteomes" id="UP000035352"/>
    </source>
</evidence>
<name>A0A0G3BJX2_9BURK</name>
<evidence type="ECO:0000256" key="7">
    <source>
        <dbReference type="ARBA" id="ARBA00023136"/>
    </source>
</evidence>
<dbReference type="OrthoDB" id="6900059at2"/>
<comment type="caution">
    <text evidence="9">Lacks conserved residue(s) required for the propagation of feature annotation.</text>
</comment>